<evidence type="ECO:0000313" key="8">
    <source>
        <dbReference type="Proteomes" id="UP001566476"/>
    </source>
</evidence>
<reference evidence="7 8" key="1">
    <citation type="submission" date="2024-07" db="EMBL/GenBank/DDBJ databases">
        <authorList>
            <person name="Thanompreechachai J."/>
            <person name="Duangmal K."/>
        </authorList>
    </citation>
    <scope>NUCLEOTIDE SEQUENCE [LARGE SCALE GENOMIC DNA]</scope>
    <source>
        <strain evidence="7 8">TBRC 1896</strain>
    </source>
</reference>
<feature type="transmembrane region" description="Helical" evidence="5">
    <location>
        <begin position="224"/>
        <end position="244"/>
    </location>
</feature>
<evidence type="ECO:0000256" key="5">
    <source>
        <dbReference type="SAM" id="Phobius"/>
    </source>
</evidence>
<dbReference type="InterPro" id="IPR036259">
    <property type="entry name" value="MFS_trans_sf"/>
</dbReference>
<comment type="subcellular location">
    <subcellularLocation>
        <location evidence="1">Cell membrane</location>
        <topology evidence="1">Multi-pass membrane protein</topology>
    </subcellularLocation>
</comment>
<feature type="transmembrane region" description="Helical" evidence="5">
    <location>
        <begin position="59"/>
        <end position="81"/>
    </location>
</feature>
<gene>
    <name evidence="7" type="ORF">AB2L28_10530</name>
</gene>
<keyword evidence="4 5" id="KW-0472">Membrane</keyword>
<feature type="transmembrane region" description="Helical" evidence="5">
    <location>
        <begin position="152"/>
        <end position="178"/>
    </location>
</feature>
<feature type="transmembrane region" description="Helical" evidence="5">
    <location>
        <begin position="317"/>
        <end position="338"/>
    </location>
</feature>
<feature type="transmembrane region" description="Helical" evidence="5">
    <location>
        <begin position="264"/>
        <end position="284"/>
    </location>
</feature>
<organism evidence="7 8">
    <name type="scientific">Kineococcus mangrovi</name>
    <dbReference type="NCBI Taxonomy" id="1660183"/>
    <lineage>
        <taxon>Bacteria</taxon>
        <taxon>Bacillati</taxon>
        <taxon>Actinomycetota</taxon>
        <taxon>Actinomycetes</taxon>
        <taxon>Kineosporiales</taxon>
        <taxon>Kineosporiaceae</taxon>
        <taxon>Kineococcus</taxon>
    </lineage>
</organism>
<evidence type="ECO:0000256" key="2">
    <source>
        <dbReference type="ARBA" id="ARBA00022692"/>
    </source>
</evidence>
<name>A0ABV4I4Y3_9ACTN</name>
<dbReference type="PROSITE" id="PS50850">
    <property type="entry name" value="MFS"/>
    <property type="match status" value="1"/>
</dbReference>
<sequence length="404" mass="39810">MSTTTPPSTTSPSTGLRSRYARLPQIAGRAYLPVSALGRLPITMVPLAVLALVTASSGSVAVGGLASAAAAIGEAVGVPVVGWSADRRGQRAVLLVVVALHLLAVAGLFTALATSGTPAVLAAAAVVGLTLPSVSGLSRARWLRMTGDRDDLATAFAAEGTVDEAAFILGPALVGVVGVLGSPAAALLTSAALTSVFVTAFACHRSHRHTAPVPRDTSRPQARVPWVVAVPVLAMVCMGATFGATQTGVTAAAERIGSPSLGSLVYAVSAVGSTATTVCLVLLPARFGLRARWLVCGLGLLAGAGLMAATATHLGTLTGAVLVTGLFIGPALVTVNTAAARLVPAERGAFLMALLNSGIVLGVAAGASLGGTVAEHAGPAAGFTVVAVAGALLAVSALAAPLRR</sequence>
<proteinExistence type="predicted"/>
<evidence type="ECO:0000256" key="3">
    <source>
        <dbReference type="ARBA" id="ARBA00022989"/>
    </source>
</evidence>
<keyword evidence="2 5" id="KW-0812">Transmembrane</keyword>
<dbReference type="InterPro" id="IPR011701">
    <property type="entry name" value="MFS"/>
</dbReference>
<dbReference type="SUPFAM" id="SSF103473">
    <property type="entry name" value="MFS general substrate transporter"/>
    <property type="match status" value="1"/>
</dbReference>
<feature type="transmembrane region" description="Helical" evidence="5">
    <location>
        <begin position="291"/>
        <end position="311"/>
    </location>
</feature>
<keyword evidence="8" id="KW-1185">Reference proteome</keyword>
<dbReference type="Pfam" id="PF07690">
    <property type="entry name" value="MFS_1"/>
    <property type="match status" value="1"/>
</dbReference>
<evidence type="ECO:0000259" key="6">
    <source>
        <dbReference type="PROSITE" id="PS50850"/>
    </source>
</evidence>
<dbReference type="PANTHER" id="PTHR23542">
    <property type="match status" value="1"/>
</dbReference>
<evidence type="ECO:0000256" key="4">
    <source>
        <dbReference type="ARBA" id="ARBA00023136"/>
    </source>
</evidence>
<comment type="caution">
    <text evidence="7">The sequence shown here is derived from an EMBL/GenBank/DDBJ whole genome shotgun (WGS) entry which is preliminary data.</text>
</comment>
<feature type="transmembrane region" description="Helical" evidence="5">
    <location>
        <begin position="30"/>
        <end position="53"/>
    </location>
</feature>
<dbReference type="Gene3D" id="1.20.1250.20">
    <property type="entry name" value="MFS general substrate transporter like domains"/>
    <property type="match status" value="1"/>
</dbReference>
<feature type="transmembrane region" description="Helical" evidence="5">
    <location>
        <begin position="119"/>
        <end position="140"/>
    </location>
</feature>
<accession>A0ABV4I4Y3</accession>
<protein>
    <submittedName>
        <fullName evidence="7">MFS transporter</fullName>
    </submittedName>
</protein>
<feature type="transmembrane region" description="Helical" evidence="5">
    <location>
        <begin position="350"/>
        <end position="374"/>
    </location>
</feature>
<feature type="transmembrane region" description="Helical" evidence="5">
    <location>
        <begin position="184"/>
        <end position="203"/>
    </location>
</feature>
<evidence type="ECO:0000313" key="7">
    <source>
        <dbReference type="EMBL" id="MEZ0492669.1"/>
    </source>
</evidence>
<feature type="transmembrane region" description="Helical" evidence="5">
    <location>
        <begin position="93"/>
        <end position="113"/>
    </location>
</feature>
<keyword evidence="3 5" id="KW-1133">Transmembrane helix</keyword>
<dbReference type="EMBL" id="JBGGTQ010000004">
    <property type="protein sequence ID" value="MEZ0492669.1"/>
    <property type="molecule type" value="Genomic_DNA"/>
</dbReference>
<evidence type="ECO:0000256" key="1">
    <source>
        <dbReference type="ARBA" id="ARBA00004651"/>
    </source>
</evidence>
<dbReference type="PANTHER" id="PTHR23542:SF1">
    <property type="entry name" value="MAJOR FACILITATOR SUPERFAMILY (MFS) PROFILE DOMAIN-CONTAINING PROTEIN"/>
    <property type="match status" value="1"/>
</dbReference>
<feature type="domain" description="Major facilitator superfamily (MFS) profile" evidence="6">
    <location>
        <begin position="227"/>
        <end position="404"/>
    </location>
</feature>
<dbReference type="RefSeq" id="WP_370718687.1">
    <property type="nucleotide sequence ID" value="NZ_JBGGTQ010000004.1"/>
</dbReference>
<feature type="transmembrane region" description="Helical" evidence="5">
    <location>
        <begin position="380"/>
        <end position="402"/>
    </location>
</feature>
<dbReference type="InterPro" id="IPR020846">
    <property type="entry name" value="MFS_dom"/>
</dbReference>
<dbReference type="Proteomes" id="UP001566476">
    <property type="component" value="Unassembled WGS sequence"/>
</dbReference>